<protein>
    <recommendedName>
        <fullName evidence="3">Aminotransferase-like plant mobile domain-containing protein</fullName>
    </recommendedName>
</protein>
<accession>A0AAD8RNC7</accession>
<evidence type="ECO:0000259" key="3">
    <source>
        <dbReference type="Pfam" id="PF10536"/>
    </source>
</evidence>
<dbReference type="Proteomes" id="UP001231189">
    <property type="component" value="Unassembled WGS sequence"/>
</dbReference>
<feature type="compositionally biased region" description="Basic residues" evidence="2">
    <location>
        <begin position="468"/>
        <end position="485"/>
    </location>
</feature>
<evidence type="ECO:0000256" key="2">
    <source>
        <dbReference type="SAM" id="MobiDB-lite"/>
    </source>
</evidence>
<dbReference type="GO" id="GO:0010073">
    <property type="term" value="P:meristem maintenance"/>
    <property type="evidence" value="ECO:0007669"/>
    <property type="project" value="InterPro"/>
</dbReference>
<comment type="caution">
    <text evidence="4">The sequence shown here is derived from an EMBL/GenBank/DDBJ whole genome shotgun (WGS) entry which is preliminary data.</text>
</comment>
<feature type="compositionally biased region" description="Polar residues" evidence="2">
    <location>
        <begin position="491"/>
        <end position="510"/>
    </location>
</feature>
<dbReference type="Pfam" id="PF10536">
    <property type="entry name" value="PMD"/>
    <property type="match status" value="1"/>
</dbReference>
<keyword evidence="1" id="KW-0175">Coiled coil</keyword>
<evidence type="ECO:0000256" key="1">
    <source>
        <dbReference type="SAM" id="Coils"/>
    </source>
</evidence>
<evidence type="ECO:0000313" key="5">
    <source>
        <dbReference type="Proteomes" id="UP001231189"/>
    </source>
</evidence>
<dbReference type="AlphaFoldDB" id="A0AAD8RNC7"/>
<feature type="region of interest" description="Disordered" evidence="2">
    <location>
        <begin position="454"/>
        <end position="565"/>
    </location>
</feature>
<reference evidence="4" key="1">
    <citation type="submission" date="2023-07" db="EMBL/GenBank/DDBJ databases">
        <title>A chromosome-level genome assembly of Lolium multiflorum.</title>
        <authorList>
            <person name="Chen Y."/>
            <person name="Copetti D."/>
            <person name="Kolliker R."/>
            <person name="Studer B."/>
        </authorList>
    </citation>
    <scope>NUCLEOTIDE SEQUENCE</scope>
    <source>
        <strain evidence="4">02402/16</strain>
        <tissue evidence="4">Leaf</tissue>
    </source>
</reference>
<sequence length="871" mass="96576">MAESSNADAMVSGLKLTESPLSQNLDLTSWADCLRAWPNPPEGWVAWYNRVSKSHYATWETIGIADALSLSLSPLEKNENILKTIGYFWSDALNCFMFGHGPMTPTLLDVAMITGLDIASPSPSAFKLPKVPFTLSSKKECTSWGAYLNRYMKTKGPVTEREHTAFLNFWLEHFIFCGPSLAPTKNYLSLAYELAKGTQLGLGKLFLGEIYRSLQLMSVKLFSRKTVKTGGPWWFIQLWAQLYFQNQIPDFPSLTTCTFPDVNGKEIRCTSYGQALYGLPGSRLIPKEAAGWFKIFFEGLDNPLFHPYTESANFENPVSFRLDDFADDASTQHLYSLMIRPCFLPVGMSTSNRIIKPGYECYQPVVAARQLGLGQVPPHFFLHHLTASRAELPDILTAQRCYTFFDALAIPIPHNLRFSFTTDGFETWWSMWKTHVFRRALGPLLKELDAEYDTPADQGQLPPEPRLRRGPVRKVAARKTLKRKAPAQESLRASTEGTSSGAEETSQGTRAQVREVHHPSDGFTSAGKKRSITEPPAPQAPTRSGSRTKRRCVKRARKNPRASSSSQEVSNVIIFLVILHAIPSSFGSANRFLLQATETSSGDVEEIPMPSATLDLATSTIAAAQVADPSQSTEKPIVTASAVPPSLGEGCDLSSLLTFDPESIEPASSKASGEPNPSTVRGPLQRLKDLLSASTETLIENSEEAKGIFEDIRPHLPMTLQVKLWPAVTLSAFKSRVQTARQRITLRHSQLPLRADIAEKCRRLNEKKAALDAKTDTSATRAELETLRKELENLEEKVRVTKQLIQDKEALVARSQDEARGLTADLKTDLAEIRTLSNQLVTGKDEDDQAEIAEADRIRVDAVLALGVFLQ</sequence>
<dbReference type="PANTHER" id="PTHR46033">
    <property type="entry name" value="PROTEIN MAIN-LIKE 2"/>
    <property type="match status" value="1"/>
</dbReference>
<feature type="domain" description="Aminotransferase-like plant mobile" evidence="3">
    <location>
        <begin position="63"/>
        <end position="384"/>
    </location>
</feature>
<keyword evidence="5" id="KW-1185">Reference proteome</keyword>
<organism evidence="4 5">
    <name type="scientific">Lolium multiflorum</name>
    <name type="common">Italian ryegrass</name>
    <name type="synonym">Lolium perenne subsp. multiflorum</name>
    <dbReference type="NCBI Taxonomy" id="4521"/>
    <lineage>
        <taxon>Eukaryota</taxon>
        <taxon>Viridiplantae</taxon>
        <taxon>Streptophyta</taxon>
        <taxon>Embryophyta</taxon>
        <taxon>Tracheophyta</taxon>
        <taxon>Spermatophyta</taxon>
        <taxon>Magnoliopsida</taxon>
        <taxon>Liliopsida</taxon>
        <taxon>Poales</taxon>
        <taxon>Poaceae</taxon>
        <taxon>BOP clade</taxon>
        <taxon>Pooideae</taxon>
        <taxon>Poodae</taxon>
        <taxon>Poeae</taxon>
        <taxon>Poeae Chloroplast Group 2 (Poeae type)</taxon>
        <taxon>Loliodinae</taxon>
        <taxon>Loliinae</taxon>
        <taxon>Lolium</taxon>
    </lineage>
</organism>
<dbReference type="PANTHER" id="PTHR46033:SF65">
    <property type="entry name" value="AMINOTRANSFERASE-LIKE PLANT MOBILE DOMAIN-CONTAINING PROTEIN"/>
    <property type="match status" value="1"/>
</dbReference>
<proteinExistence type="predicted"/>
<feature type="compositionally biased region" description="Basic residues" evidence="2">
    <location>
        <begin position="546"/>
        <end position="560"/>
    </location>
</feature>
<dbReference type="EMBL" id="JAUUTY010000005">
    <property type="protein sequence ID" value="KAK1627372.1"/>
    <property type="molecule type" value="Genomic_DNA"/>
</dbReference>
<name>A0AAD8RNC7_LOLMU</name>
<dbReference type="InterPro" id="IPR044824">
    <property type="entry name" value="MAIN-like"/>
</dbReference>
<gene>
    <name evidence="4" type="ORF">QYE76_001687</name>
</gene>
<dbReference type="InterPro" id="IPR019557">
    <property type="entry name" value="AminoTfrase-like_pln_mobile"/>
</dbReference>
<evidence type="ECO:0000313" key="4">
    <source>
        <dbReference type="EMBL" id="KAK1627372.1"/>
    </source>
</evidence>
<feature type="coiled-coil region" evidence="1">
    <location>
        <begin position="754"/>
        <end position="811"/>
    </location>
</feature>